<dbReference type="Pfam" id="PF01168">
    <property type="entry name" value="Ala_racemase_N"/>
    <property type="match status" value="1"/>
</dbReference>
<evidence type="ECO:0000313" key="4">
    <source>
        <dbReference type="EMBL" id="MBG9376714.1"/>
    </source>
</evidence>
<protein>
    <submittedName>
        <fullName evidence="4">D-TA family PLP-dependent enzyme</fullName>
    </submittedName>
</protein>
<proteinExistence type="inferred from homology"/>
<evidence type="ECO:0000313" key="5">
    <source>
        <dbReference type="Proteomes" id="UP000628448"/>
    </source>
</evidence>
<gene>
    <name evidence="4" type="ORF">I5907_10735</name>
</gene>
<dbReference type="InterPro" id="IPR051466">
    <property type="entry name" value="D-amino_acid_metab_enzyme"/>
</dbReference>
<dbReference type="GO" id="GO:0008721">
    <property type="term" value="F:D-serine ammonia-lyase activity"/>
    <property type="evidence" value="ECO:0007669"/>
    <property type="project" value="TreeGrafter"/>
</dbReference>
<accession>A0A931E7R3</accession>
<dbReference type="InterPro" id="IPR001608">
    <property type="entry name" value="Ala_racemase_N"/>
</dbReference>
<evidence type="ECO:0000259" key="3">
    <source>
        <dbReference type="SMART" id="SM01119"/>
    </source>
</evidence>
<name>A0A931E7R3_9BACT</name>
<dbReference type="Pfam" id="PF14031">
    <property type="entry name" value="D-ser_dehydrat"/>
    <property type="match status" value="1"/>
</dbReference>
<keyword evidence="2" id="KW-0456">Lyase</keyword>
<dbReference type="AlphaFoldDB" id="A0A931E7R3"/>
<dbReference type="CDD" id="cd06821">
    <property type="entry name" value="PLPDE_III_D-TA"/>
    <property type="match status" value="1"/>
</dbReference>
<sequence length="366" mass="40712">MSWFEIENIDTTDSPALVIYKERVEENIRLVKSMVKDVSLLRPHVKTNKIAEVCQMMMAHDIQKFKCATIAEAEMLGTIQAKDVLLAYQPVGPKALRLLKLVEAFPGTHFSCIIDDIGAASNLSDIFLEAGKVIDVYLDLNTGMNRTGIRPFHAVQLIELFRSLGGINIIGLHAYDGHIRDKDYSARKFNCDRAFLQVTSLAESLKNTMHKELAIVAGGTPTFPIHAHREGVECSPGTFIFWDWGYQQIMPDEPFLFAALVVTRIISITDADTICTDLGHKSVAAENPFPRVHFLNLPGAEPIGQSEEHLILRVPDTSLFTVGDVLYGVPVHICPTVALYDTVKVVEDKIITTAWRVVARDRSISV</sequence>
<dbReference type="RefSeq" id="WP_196990715.1">
    <property type="nucleotide sequence ID" value="NZ_JADWYR010000001.1"/>
</dbReference>
<feature type="domain" description="D-serine dehydratase-like" evidence="3">
    <location>
        <begin position="258"/>
        <end position="347"/>
    </location>
</feature>
<dbReference type="InterPro" id="IPR029066">
    <property type="entry name" value="PLP-binding_barrel"/>
</dbReference>
<comment type="caution">
    <text evidence="4">The sequence shown here is derived from an EMBL/GenBank/DDBJ whole genome shotgun (WGS) entry which is preliminary data.</text>
</comment>
<dbReference type="InterPro" id="IPR042208">
    <property type="entry name" value="D-ser_dehydrat-like_sf"/>
</dbReference>
<evidence type="ECO:0000256" key="1">
    <source>
        <dbReference type="ARBA" id="ARBA00005323"/>
    </source>
</evidence>
<reference evidence="4" key="1">
    <citation type="submission" date="2020-11" db="EMBL/GenBank/DDBJ databases">
        <title>Bacterial whole genome sequence for Panacibacter sp. DH6.</title>
        <authorList>
            <person name="Le V."/>
            <person name="Ko S."/>
            <person name="Ahn C.-Y."/>
            <person name="Oh H.-M."/>
        </authorList>
    </citation>
    <scope>NUCLEOTIDE SEQUENCE</scope>
    <source>
        <strain evidence="4">DH6</strain>
    </source>
</reference>
<comment type="similarity">
    <text evidence="1">Belongs to the DSD1 family.</text>
</comment>
<dbReference type="Gene3D" id="2.40.37.20">
    <property type="entry name" value="D-serine dehydratase-like domain"/>
    <property type="match status" value="1"/>
</dbReference>
<dbReference type="GO" id="GO:0036088">
    <property type="term" value="P:D-serine catabolic process"/>
    <property type="evidence" value="ECO:0007669"/>
    <property type="project" value="TreeGrafter"/>
</dbReference>
<dbReference type="InterPro" id="IPR026956">
    <property type="entry name" value="D-ser_dehydrat-like_dom"/>
</dbReference>
<dbReference type="PANTHER" id="PTHR28004">
    <property type="entry name" value="ZGC:162816-RELATED"/>
    <property type="match status" value="1"/>
</dbReference>
<keyword evidence="5" id="KW-1185">Reference proteome</keyword>
<organism evidence="4 5">
    <name type="scientific">Panacibacter microcysteis</name>
    <dbReference type="NCBI Taxonomy" id="2793269"/>
    <lineage>
        <taxon>Bacteria</taxon>
        <taxon>Pseudomonadati</taxon>
        <taxon>Bacteroidota</taxon>
        <taxon>Chitinophagia</taxon>
        <taxon>Chitinophagales</taxon>
        <taxon>Chitinophagaceae</taxon>
        <taxon>Panacibacter</taxon>
    </lineage>
</organism>
<dbReference type="EMBL" id="JADWYR010000001">
    <property type="protein sequence ID" value="MBG9376714.1"/>
    <property type="molecule type" value="Genomic_DNA"/>
</dbReference>
<dbReference type="PANTHER" id="PTHR28004:SF2">
    <property type="entry name" value="D-SERINE DEHYDRATASE"/>
    <property type="match status" value="1"/>
</dbReference>
<dbReference type="SUPFAM" id="SSF51419">
    <property type="entry name" value="PLP-binding barrel"/>
    <property type="match status" value="1"/>
</dbReference>
<dbReference type="Gene3D" id="3.20.20.10">
    <property type="entry name" value="Alanine racemase"/>
    <property type="match status" value="1"/>
</dbReference>
<dbReference type="SMART" id="SM01119">
    <property type="entry name" value="D-ser_dehydrat"/>
    <property type="match status" value="1"/>
</dbReference>
<evidence type="ECO:0000256" key="2">
    <source>
        <dbReference type="ARBA" id="ARBA00023239"/>
    </source>
</evidence>
<dbReference type="Proteomes" id="UP000628448">
    <property type="component" value="Unassembled WGS sequence"/>
</dbReference>